<dbReference type="NCBIfam" id="NF003507">
    <property type="entry name" value="PRK05170.2-5"/>
    <property type="match status" value="1"/>
</dbReference>
<dbReference type="EMBL" id="FOUO01000005">
    <property type="protein sequence ID" value="SFM43433.1"/>
    <property type="molecule type" value="Genomic_DNA"/>
</dbReference>
<dbReference type="STRING" id="195064.SAMN05421721_105146"/>
<comment type="similarity">
    <text evidence="1">Belongs to the UPF0260 family.</text>
</comment>
<keyword evidence="3" id="KW-1185">Reference proteome</keyword>
<dbReference type="InterPro" id="IPR005358">
    <property type="entry name" value="Puta_zinc/iron-chelating_dom"/>
</dbReference>
<evidence type="ECO:0000313" key="2">
    <source>
        <dbReference type="EMBL" id="SFM43433.1"/>
    </source>
</evidence>
<dbReference type="HAMAP" id="MF_00676">
    <property type="entry name" value="UPF0260"/>
    <property type="match status" value="1"/>
</dbReference>
<dbReference type="PIRSF" id="PIRSF006173">
    <property type="entry name" value="UCP006173"/>
    <property type="match status" value="1"/>
</dbReference>
<evidence type="ECO:0000313" key="3">
    <source>
        <dbReference type="Proteomes" id="UP000199556"/>
    </source>
</evidence>
<dbReference type="PANTHER" id="PTHR37421:SF1">
    <property type="entry name" value="UPF0260 PROTEIN YCGN"/>
    <property type="match status" value="1"/>
</dbReference>
<dbReference type="AlphaFoldDB" id="A0A1I4QUQ3"/>
<proteinExistence type="inferred from homology"/>
<sequence>MSAAQGKAVPTGRFWEGRDLEDLSHEEWEALCDGCGRCCLHKLQDADTDEIYFTDVACRLLDLHSCRCSDYAHRTRQVPDCITLRPEEVAHTPWLPATCAYRLLARGEPLPDWHPLISGDAQTVHAAGVSVRGRVISEEAMGDDWEEHIVDWPG</sequence>
<dbReference type="NCBIfam" id="NF003501">
    <property type="entry name" value="PRK05170.1-5"/>
    <property type="match status" value="1"/>
</dbReference>
<dbReference type="PANTHER" id="PTHR37421">
    <property type="entry name" value="UPF0260 PROTEIN YCGN"/>
    <property type="match status" value="1"/>
</dbReference>
<gene>
    <name evidence="2" type="ORF">SAMN05421721_105146</name>
</gene>
<name>A0A1I4QUQ3_ECTMO</name>
<protein>
    <recommendedName>
        <fullName evidence="1">UPF0260 protein SAMN05421721_105146</fullName>
    </recommendedName>
</protein>
<dbReference type="OrthoDB" id="9786855at2"/>
<evidence type="ECO:0000256" key="1">
    <source>
        <dbReference type="HAMAP-Rule" id="MF_00676"/>
    </source>
</evidence>
<reference evidence="2 3" key="1">
    <citation type="submission" date="2016-10" db="EMBL/GenBank/DDBJ databases">
        <authorList>
            <person name="de Groot N.N."/>
        </authorList>
    </citation>
    <scope>NUCLEOTIDE SEQUENCE [LARGE SCALE GENOMIC DNA]</scope>
    <source>
        <strain evidence="2 3">DSM 4180</strain>
    </source>
</reference>
<accession>A0A1I4QUQ3</accession>
<dbReference type="InterPro" id="IPR008228">
    <property type="entry name" value="UCP006173"/>
</dbReference>
<dbReference type="Proteomes" id="UP000199556">
    <property type="component" value="Unassembled WGS sequence"/>
</dbReference>
<dbReference type="Pfam" id="PF03692">
    <property type="entry name" value="CxxCxxCC"/>
    <property type="match status" value="1"/>
</dbReference>
<organism evidence="2 3">
    <name type="scientific">Ectothiorhodospira mobilis</name>
    <dbReference type="NCBI Taxonomy" id="195064"/>
    <lineage>
        <taxon>Bacteria</taxon>
        <taxon>Pseudomonadati</taxon>
        <taxon>Pseudomonadota</taxon>
        <taxon>Gammaproteobacteria</taxon>
        <taxon>Chromatiales</taxon>
        <taxon>Ectothiorhodospiraceae</taxon>
        <taxon>Ectothiorhodospira</taxon>
    </lineage>
</organism>